<protein>
    <submittedName>
        <fullName evidence="2">Uncharacterized protein</fullName>
    </submittedName>
</protein>
<reference evidence="2 3" key="1">
    <citation type="journal article" date="2019" name="Sci. Rep.">
        <title>Orb-weaving spider Araneus ventricosus genome elucidates the spidroin gene catalogue.</title>
        <authorList>
            <person name="Kono N."/>
            <person name="Nakamura H."/>
            <person name="Ohtoshi R."/>
            <person name="Moran D.A.P."/>
            <person name="Shinohara A."/>
            <person name="Yoshida Y."/>
            <person name="Fujiwara M."/>
            <person name="Mori M."/>
            <person name="Tomita M."/>
            <person name="Arakawa K."/>
        </authorList>
    </citation>
    <scope>NUCLEOTIDE SEQUENCE [LARGE SCALE GENOMIC DNA]</scope>
</reference>
<gene>
    <name evidence="2" type="ORF">AVEN_93185_1</name>
</gene>
<name>A0A4Y2K1E2_ARAVE</name>
<dbReference type="AlphaFoldDB" id="A0A4Y2K1E2"/>
<sequence>RRRRSSSTTSASSVVSSNPALQTKIFDDNTPCKISFSPSGRKPPSSSPAAESK</sequence>
<evidence type="ECO:0000313" key="3">
    <source>
        <dbReference type="Proteomes" id="UP000499080"/>
    </source>
</evidence>
<organism evidence="2 3">
    <name type="scientific">Araneus ventricosus</name>
    <name type="common">Orbweaver spider</name>
    <name type="synonym">Epeira ventricosa</name>
    <dbReference type="NCBI Taxonomy" id="182803"/>
    <lineage>
        <taxon>Eukaryota</taxon>
        <taxon>Metazoa</taxon>
        <taxon>Ecdysozoa</taxon>
        <taxon>Arthropoda</taxon>
        <taxon>Chelicerata</taxon>
        <taxon>Arachnida</taxon>
        <taxon>Araneae</taxon>
        <taxon>Araneomorphae</taxon>
        <taxon>Entelegynae</taxon>
        <taxon>Araneoidea</taxon>
        <taxon>Araneidae</taxon>
        <taxon>Araneus</taxon>
    </lineage>
</organism>
<dbReference type="EMBL" id="BGPR01004082">
    <property type="protein sequence ID" value="GBM95695.1"/>
    <property type="molecule type" value="Genomic_DNA"/>
</dbReference>
<proteinExistence type="predicted"/>
<dbReference type="Proteomes" id="UP000499080">
    <property type="component" value="Unassembled WGS sequence"/>
</dbReference>
<evidence type="ECO:0000256" key="1">
    <source>
        <dbReference type="SAM" id="MobiDB-lite"/>
    </source>
</evidence>
<feature type="region of interest" description="Disordered" evidence="1">
    <location>
        <begin position="1"/>
        <end position="53"/>
    </location>
</feature>
<accession>A0A4Y2K1E2</accession>
<comment type="caution">
    <text evidence="2">The sequence shown here is derived from an EMBL/GenBank/DDBJ whole genome shotgun (WGS) entry which is preliminary data.</text>
</comment>
<feature type="compositionally biased region" description="Low complexity" evidence="1">
    <location>
        <begin position="35"/>
        <end position="53"/>
    </location>
</feature>
<keyword evidence="3" id="KW-1185">Reference proteome</keyword>
<feature type="compositionally biased region" description="Low complexity" evidence="1">
    <location>
        <begin position="1"/>
        <end position="17"/>
    </location>
</feature>
<evidence type="ECO:0000313" key="2">
    <source>
        <dbReference type="EMBL" id="GBM95695.1"/>
    </source>
</evidence>
<feature type="non-terminal residue" evidence="2">
    <location>
        <position position="1"/>
    </location>
</feature>